<dbReference type="Gene3D" id="3.90.1340.10">
    <property type="entry name" value="Phage tail collar domain"/>
    <property type="match status" value="1"/>
</dbReference>
<dbReference type="InterPro" id="IPR037053">
    <property type="entry name" value="Phage_tail_collar_dom_sf"/>
</dbReference>
<sequence length="335" mass="35272">MANLPEAATWEGGIYQLELTDPVQGGPDGISNNQAKQLANRTAYLKQEVELRAPIASPVFTGNPTVPTQPPGNNSLSAANTAFVQAAIAALVASSPAALDTLNELAAALGDDPNFATTVMNALALKAPLNSPALTGTPTAPTQAPGDSSLALSTTEFVQQAVAGFQTVPVGAEMDWPFETPPAGWYEADGALISRVDAAALWQRASQSNLIVSEAFWLSGQTGYYSVGDGSTTFRLPDFRGYFSRAWDHGRGIDSGRGQGNAQEDAFQGHTHYMERILRAGPAGTTNYPSFEDSEGTADETGQPISDGTNGIPRIAAETRPKNIARMRIIYAGNQ</sequence>
<protein>
    <submittedName>
        <fullName evidence="2">Bacteriophage tail fiber protein</fullName>
    </submittedName>
</protein>
<evidence type="ECO:0000256" key="1">
    <source>
        <dbReference type="SAM" id="MobiDB-lite"/>
    </source>
</evidence>
<dbReference type="PANTHER" id="PTHR35191">
    <property type="entry name" value="PROPHAGE SIDE TAIL FIBER PROTEIN HOMOLOG STFQ-RELATED"/>
    <property type="match status" value="1"/>
</dbReference>
<accession>A0A081B6C9</accession>
<dbReference type="PANTHER" id="PTHR35191:SF1">
    <property type="entry name" value="PROPHAGE SIDE TAIL FIBER PROTEIN HOMOLOG STFQ-RELATED"/>
    <property type="match status" value="1"/>
</dbReference>
<dbReference type="InterPro" id="IPR051934">
    <property type="entry name" value="Phage_Tail_Fiber_Structural"/>
</dbReference>
<evidence type="ECO:0000313" key="3">
    <source>
        <dbReference type="Proteomes" id="UP000028702"/>
    </source>
</evidence>
<dbReference type="SUPFAM" id="SSF88874">
    <property type="entry name" value="Receptor-binding domain of short tail fibre protein gp12"/>
    <property type="match status" value="1"/>
</dbReference>
<dbReference type="eggNOG" id="COG4675">
    <property type="taxonomic scope" value="Bacteria"/>
</dbReference>
<reference evidence="2 3" key="1">
    <citation type="submission" date="2014-07" db="EMBL/GenBank/DDBJ databases">
        <title>Tepidicaulis marinum gen. nov., sp. nov., a novel marine bacterium denitrifying nitrate to nitrous oxide strictly under microaerobic conditions.</title>
        <authorList>
            <person name="Takeuchi M."/>
            <person name="Yamagishi T."/>
            <person name="Kamagata Y."/>
            <person name="Oshima K."/>
            <person name="Hattori M."/>
            <person name="Katayama T."/>
            <person name="Hanada S."/>
            <person name="Tamaki H."/>
            <person name="Marumo K."/>
            <person name="Maeda H."/>
            <person name="Nedachi M."/>
            <person name="Iwasaki W."/>
            <person name="Suwa Y."/>
            <person name="Sakata S."/>
        </authorList>
    </citation>
    <scope>NUCLEOTIDE SEQUENCE [LARGE SCALE GENOMIC DNA]</scope>
    <source>
        <strain evidence="2 3">MA2</strain>
    </source>
</reference>
<dbReference type="AlphaFoldDB" id="A0A081B6C9"/>
<gene>
    <name evidence="2" type="ORF">M2A_0096</name>
</gene>
<dbReference type="Proteomes" id="UP000028702">
    <property type="component" value="Unassembled WGS sequence"/>
</dbReference>
<feature type="region of interest" description="Disordered" evidence="1">
    <location>
        <begin position="283"/>
        <end position="313"/>
    </location>
</feature>
<comment type="caution">
    <text evidence="2">The sequence shown here is derived from an EMBL/GenBank/DDBJ whole genome shotgun (WGS) entry which is preliminary data.</text>
</comment>
<evidence type="ECO:0000313" key="2">
    <source>
        <dbReference type="EMBL" id="GAK43597.1"/>
    </source>
</evidence>
<dbReference type="EMBL" id="BBIO01000001">
    <property type="protein sequence ID" value="GAK43597.1"/>
    <property type="molecule type" value="Genomic_DNA"/>
</dbReference>
<dbReference type="RefSeq" id="WP_052379078.1">
    <property type="nucleotide sequence ID" value="NZ_BBIO01000001.1"/>
</dbReference>
<organism evidence="2 3">
    <name type="scientific">Tepidicaulis marinus</name>
    <dbReference type="NCBI Taxonomy" id="1333998"/>
    <lineage>
        <taxon>Bacteria</taxon>
        <taxon>Pseudomonadati</taxon>
        <taxon>Pseudomonadota</taxon>
        <taxon>Alphaproteobacteria</taxon>
        <taxon>Hyphomicrobiales</taxon>
        <taxon>Parvibaculaceae</taxon>
        <taxon>Tepidicaulis</taxon>
    </lineage>
</organism>
<keyword evidence="3" id="KW-1185">Reference proteome</keyword>
<name>A0A081B6C9_9HYPH</name>
<dbReference type="STRING" id="1333998.M2A_0096"/>
<proteinExistence type="predicted"/>